<dbReference type="EMBL" id="QKRX01000002">
    <property type="protein sequence ID" value="RAU19305.1"/>
    <property type="molecule type" value="Genomic_DNA"/>
</dbReference>
<dbReference type="AlphaFoldDB" id="A0A364NQY8"/>
<dbReference type="Pfam" id="PF00497">
    <property type="entry name" value="SBP_bac_3"/>
    <property type="match status" value="1"/>
</dbReference>
<comment type="caution">
    <text evidence="5">The sequence shown here is derived from an EMBL/GenBank/DDBJ whole genome shotgun (WGS) entry which is preliminary data.</text>
</comment>
<accession>A0A364NQY8</accession>
<feature type="signal peptide" evidence="3">
    <location>
        <begin position="1"/>
        <end position="28"/>
    </location>
</feature>
<dbReference type="Gene3D" id="3.40.190.10">
    <property type="entry name" value="Periplasmic binding protein-like II"/>
    <property type="match status" value="2"/>
</dbReference>
<keyword evidence="2 3" id="KW-0732">Signal</keyword>
<dbReference type="OrthoDB" id="7677520at2"/>
<protein>
    <submittedName>
        <fullName evidence="5">ABC transporter substrate-binding protein</fullName>
    </submittedName>
</protein>
<evidence type="ECO:0000256" key="2">
    <source>
        <dbReference type="ARBA" id="ARBA00022729"/>
    </source>
</evidence>
<keyword evidence="6" id="KW-1185">Reference proteome</keyword>
<dbReference type="PANTHER" id="PTHR35936:SF6">
    <property type="entry name" value="AMINO ACID ABC TRANSPORTER SUBSTRATE-BINDING PAAT FAMILY PROTEIN"/>
    <property type="match status" value="1"/>
</dbReference>
<dbReference type="InterPro" id="IPR001638">
    <property type="entry name" value="Solute-binding_3/MltF_N"/>
</dbReference>
<dbReference type="Proteomes" id="UP000250744">
    <property type="component" value="Unassembled WGS sequence"/>
</dbReference>
<evidence type="ECO:0000313" key="5">
    <source>
        <dbReference type="EMBL" id="RAU19305.1"/>
    </source>
</evidence>
<evidence type="ECO:0000256" key="3">
    <source>
        <dbReference type="SAM" id="SignalP"/>
    </source>
</evidence>
<gene>
    <name evidence="5" type="ORF">DN062_03335</name>
</gene>
<dbReference type="SUPFAM" id="SSF53850">
    <property type="entry name" value="Periplasmic binding protein-like II"/>
    <property type="match status" value="1"/>
</dbReference>
<organism evidence="5 6">
    <name type="scientific">Nitrincola tibetensis</name>
    <dbReference type="NCBI Taxonomy" id="2219697"/>
    <lineage>
        <taxon>Bacteria</taxon>
        <taxon>Pseudomonadati</taxon>
        <taxon>Pseudomonadota</taxon>
        <taxon>Gammaproteobacteria</taxon>
        <taxon>Oceanospirillales</taxon>
        <taxon>Oceanospirillaceae</taxon>
        <taxon>Nitrincola</taxon>
    </lineage>
</organism>
<name>A0A364NQY8_9GAMM</name>
<sequence>MRVNRLQIFKSSIFFAVFSVLGITSAHATEGQCEELTASGNAEYPPYLWRDLSRPGELTGAIRYLMDDLSDMVGLPIKLIDSGPWGRTQEEVAAGRIDLIAGAFFTEARKEWMDYVEPSLMLTQTAVWTSNEKEINYSEWRDLIPYQGVTVIYNSFGQTFDQFAKTHLSITEVGSLEQGLLMVASQRADYLIYEDQPGLIFAQQLGISNIKTLPRAITQQNLFLTFSKLSKCNTESLRRRISDALRIIQEEDRQSYYLAKASDSFTQN</sequence>
<evidence type="ECO:0000256" key="1">
    <source>
        <dbReference type="ARBA" id="ARBA00010333"/>
    </source>
</evidence>
<dbReference type="PANTHER" id="PTHR35936">
    <property type="entry name" value="MEMBRANE-BOUND LYTIC MUREIN TRANSGLYCOSYLASE F"/>
    <property type="match status" value="1"/>
</dbReference>
<comment type="similarity">
    <text evidence="1">Belongs to the bacterial solute-binding protein 3 family.</text>
</comment>
<dbReference type="SMART" id="SM00062">
    <property type="entry name" value="PBPb"/>
    <property type="match status" value="1"/>
</dbReference>
<proteinExistence type="inferred from homology"/>
<evidence type="ECO:0000259" key="4">
    <source>
        <dbReference type="SMART" id="SM00062"/>
    </source>
</evidence>
<evidence type="ECO:0000313" key="6">
    <source>
        <dbReference type="Proteomes" id="UP000250744"/>
    </source>
</evidence>
<feature type="chain" id="PRO_5016918475" evidence="3">
    <location>
        <begin position="29"/>
        <end position="268"/>
    </location>
</feature>
<dbReference type="RefSeq" id="WP_112157507.1">
    <property type="nucleotide sequence ID" value="NZ_QKRX01000002.1"/>
</dbReference>
<feature type="domain" description="Solute-binding protein family 3/N-terminal" evidence="4">
    <location>
        <begin position="35"/>
        <end position="261"/>
    </location>
</feature>
<reference evidence="5 6" key="1">
    <citation type="submission" date="2018-06" db="EMBL/GenBank/DDBJ databases">
        <title>Nitrincola tibetense sp. nov., isolated from Lake XuguoCo on Tibetan Plateau.</title>
        <authorList>
            <person name="Xing P."/>
        </authorList>
    </citation>
    <scope>NUCLEOTIDE SEQUENCE [LARGE SCALE GENOMIC DNA]</scope>
    <source>
        <strain evidence="6">xg18</strain>
    </source>
</reference>